<dbReference type="EMBL" id="CM037159">
    <property type="protein sequence ID" value="KAH7865768.1"/>
    <property type="molecule type" value="Genomic_DNA"/>
</dbReference>
<organism evidence="1 2">
    <name type="scientific">Vaccinium darrowii</name>
    <dbReference type="NCBI Taxonomy" id="229202"/>
    <lineage>
        <taxon>Eukaryota</taxon>
        <taxon>Viridiplantae</taxon>
        <taxon>Streptophyta</taxon>
        <taxon>Embryophyta</taxon>
        <taxon>Tracheophyta</taxon>
        <taxon>Spermatophyta</taxon>
        <taxon>Magnoliopsida</taxon>
        <taxon>eudicotyledons</taxon>
        <taxon>Gunneridae</taxon>
        <taxon>Pentapetalae</taxon>
        <taxon>asterids</taxon>
        <taxon>Ericales</taxon>
        <taxon>Ericaceae</taxon>
        <taxon>Vaccinioideae</taxon>
        <taxon>Vaccinieae</taxon>
        <taxon>Vaccinium</taxon>
    </lineage>
</organism>
<keyword evidence="2" id="KW-1185">Reference proteome</keyword>
<sequence>MMIEAVEVRKTNPGTLFKMQFNRPDITQNPMFMRLFVPFEAMINGFLNGCRPFIGIDGCHLKGPYGGVLISAVALDGNSGLFPLAVALVESENNEVGASFLITFRP</sequence>
<accession>A0ACB7ZIK4</accession>
<comment type="caution">
    <text evidence="1">The sequence shown here is derived from an EMBL/GenBank/DDBJ whole genome shotgun (WGS) entry which is preliminary data.</text>
</comment>
<evidence type="ECO:0000313" key="1">
    <source>
        <dbReference type="EMBL" id="KAH7865768.1"/>
    </source>
</evidence>
<evidence type="ECO:0000313" key="2">
    <source>
        <dbReference type="Proteomes" id="UP000828048"/>
    </source>
</evidence>
<reference evidence="1 2" key="1">
    <citation type="journal article" date="2021" name="Hortic Res">
        <title>High-quality reference genome and annotation aids understanding of berry development for evergreen blueberry (Vaccinium darrowii).</title>
        <authorList>
            <person name="Yu J."/>
            <person name="Hulse-Kemp A.M."/>
            <person name="Babiker E."/>
            <person name="Staton M."/>
        </authorList>
    </citation>
    <scope>NUCLEOTIDE SEQUENCE [LARGE SCALE GENOMIC DNA]</scope>
    <source>
        <strain evidence="2">cv. NJ 8807/NJ 8810</strain>
        <tissue evidence="1">Young leaf</tissue>
    </source>
</reference>
<protein>
    <submittedName>
        <fullName evidence="1">Uncharacterized protein</fullName>
    </submittedName>
</protein>
<gene>
    <name evidence="1" type="ORF">Vadar_010984</name>
</gene>
<proteinExistence type="predicted"/>
<name>A0ACB7ZIK4_9ERIC</name>
<dbReference type="Proteomes" id="UP000828048">
    <property type="component" value="Chromosome 9"/>
</dbReference>